<comment type="caution">
    <text evidence="2">The sequence shown here is derived from an EMBL/GenBank/DDBJ whole genome shotgun (WGS) entry which is preliminary data.</text>
</comment>
<accession>A0ABU0GMR5</accession>
<dbReference type="InterPro" id="IPR013655">
    <property type="entry name" value="PAS_fold_3"/>
</dbReference>
<evidence type="ECO:0000259" key="1">
    <source>
        <dbReference type="PROSITE" id="PS50112"/>
    </source>
</evidence>
<sequence length="186" mass="20434">MRTSTGTRTVVPTGEVRTFAPDELIVSKTDLQGRITYVNGTFRRVSGYDESELLGRPHNVIRHPDTPRAVFRLLWDELRAGREMFAYINNLAKDGASYWVLAHVTPSRGADGGVVGYHSSRRLPEPAAVAEIEALYARLRAAESTQPTPRAALEASSTLLDHELAARGCTYDELVWQVVAGQGRAA</sequence>
<dbReference type="InterPro" id="IPR035965">
    <property type="entry name" value="PAS-like_dom_sf"/>
</dbReference>
<proteinExistence type="predicted"/>
<dbReference type="RefSeq" id="WP_046529225.1">
    <property type="nucleotide sequence ID" value="NZ_JAGIBB010000062.1"/>
</dbReference>
<dbReference type="InterPro" id="IPR000014">
    <property type="entry name" value="PAS"/>
</dbReference>
<dbReference type="EMBL" id="JAUSVM010000001">
    <property type="protein sequence ID" value="MDQ0425890.1"/>
    <property type="molecule type" value="Genomic_DNA"/>
</dbReference>
<dbReference type="Proteomes" id="UP001240250">
    <property type="component" value="Unassembled WGS sequence"/>
</dbReference>
<dbReference type="PROSITE" id="PS50112">
    <property type="entry name" value="PAS"/>
    <property type="match status" value="1"/>
</dbReference>
<protein>
    <submittedName>
        <fullName evidence="2">PAS domain S-box-containing protein</fullName>
    </submittedName>
</protein>
<feature type="domain" description="PAS" evidence="1">
    <location>
        <begin position="30"/>
        <end position="81"/>
    </location>
</feature>
<organism evidence="2 3">
    <name type="scientific">Cellulomonas iranensis</name>
    <dbReference type="NCBI Taxonomy" id="76862"/>
    <lineage>
        <taxon>Bacteria</taxon>
        <taxon>Bacillati</taxon>
        <taxon>Actinomycetota</taxon>
        <taxon>Actinomycetes</taxon>
        <taxon>Micrococcales</taxon>
        <taxon>Cellulomonadaceae</taxon>
        <taxon>Cellulomonas</taxon>
    </lineage>
</organism>
<reference evidence="2 3" key="1">
    <citation type="submission" date="2023-07" db="EMBL/GenBank/DDBJ databases">
        <title>Sequencing the genomes of 1000 actinobacteria strains.</title>
        <authorList>
            <person name="Klenk H.-P."/>
        </authorList>
    </citation>
    <scope>NUCLEOTIDE SEQUENCE [LARGE SCALE GENOMIC DNA]</scope>
    <source>
        <strain evidence="2 3">DSM 14785</strain>
    </source>
</reference>
<keyword evidence="3" id="KW-1185">Reference proteome</keyword>
<evidence type="ECO:0000313" key="2">
    <source>
        <dbReference type="EMBL" id="MDQ0425890.1"/>
    </source>
</evidence>
<name>A0ABU0GMR5_9CELL</name>
<dbReference type="CDD" id="cd00130">
    <property type="entry name" value="PAS"/>
    <property type="match status" value="1"/>
</dbReference>
<dbReference type="SUPFAM" id="SSF55785">
    <property type="entry name" value="PYP-like sensor domain (PAS domain)"/>
    <property type="match status" value="1"/>
</dbReference>
<gene>
    <name evidence="2" type="ORF">JO380_002271</name>
</gene>
<dbReference type="Gene3D" id="3.30.450.20">
    <property type="entry name" value="PAS domain"/>
    <property type="match status" value="1"/>
</dbReference>
<dbReference type="NCBIfam" id="TIGR00229">
    <property type="entry name" value="sensory_box"/>
    <property type="match status" value="1"/>
</dbReference>
<dbReference type="Pfam" id="PF08447">
    <property type="entry name" value="PAS_3"/>
    <property type="match status" value="1"/>
</dbReference>
<evidence type="ECO:0000313" key="3">
    <source>
        <dbReference type="Proteomes" id="UP001240250"/>
    </source>
</evidence>